<evidence type="ECO:0000256" key="2">
    <source>
        <dbReference type="ARBA" id="ARBA00022801"/>
    </source>
</evidence>
<organism evidence="6 7">
    <name type="scientific">Streptomyces liangshanensis</name>
    <dbReference type="NCBI Taxonomy" id="2717324"/>
    <lineage>
        <taxon>Bacteria</taxon>
        <taxon>Bacillati</taxon>
        <taxon>Actinomycetota</taxon>
        <taxon>Actinomycetes</taxon>
        <taxon>Kitasatosporales</taxon>
        <taxon>Streptomycetaceae</taxon>
        <taxon>Streptomyces</taxon>
    </lineage>
</organism>
<dbReference type="SUPFAM" id="SSF49303">
    <property type="entry name" value="beta-Galactosidase/glucuronidase domain"/>
    <property type="match status" value="3"/>
</dbReference>
<evidence type="ECO:0000313" key="6">
    <source>
        <dbReference type="EMBL" id="QIQ01180.1"/>
    </source>
</evidence>
<dbReference type="SUPFAM" id="SSF49785">
    <property type="entry name" value="Galactose-binding domain-like"/>
    <property type="match status" value="4"/>
</dbReference>
<dbReference type="Gene3D" id="2.60.40.10">
    <property type="entry name" value="Immunoglobulins"/>
    <property type="match status" value="2"/>
</dbReference>
<dbReference type="PANTHER" id="PTHR43536">
    <property type="entry name" value="MANNOSYLGLYCOPROTEIN ENDO-BETA-MANNOSIDASE"/>
    <property type="match status" value="1"/>
</dbReference>
<reference evidence="6 7" key="1">
    <citation type="submission" date="2020-03" db="EMBL/GenBank/DDBJ databases">
        <title>A novel species.</title>
        <authorList>
            <person name="Gao J."/>
        </authorList>
    </citation>
    <scope>NUCLEOTIDE SEQUENCE [LARGE SCALE GENOMIC DNA]</scope>
    <source>
        <strain evidence="6 7">QMT-12</strain>
    </source>
</reference>
<dbReference type="Pfam" id="PF22666">
    <property type="entry name" value="Glyco_hydro_2_N2"/>
    <property type="match status" value="1"/>
</dbReference>
<dbReference type="InterPro" id="IPR054593">
    <property type="entry name" value="Beta-mannosidase-like_N2"/>
</dbReference>
<dbReference type="InterPro" id="IPR006102">
    <property type="entry name" value="Ig-like_GH2"/>
</dbReference>
<dbReference type="PROSITE" id="PS50022">
    <property type="entry name" value="FA58C_3"/>
    <property type="match status" value="3"/>
</dbReference>
<gene>
    <name evidence="6" type="ORF">HA039_01670</name>
</gene>
<dbReference type="InterPro" id="IPR017853">
    <property type="entry name" value="GH"/>
</dbReference>
<dbReference type="InterPro" id="IPR043534">
    <property type="entry name" value="EBDG/EBM"/>
</dbReference>
<dbReference type="EMBL" id="CP050177">
    <property type="protein sequence ID" value="QIQ01180.1"/>
    <property type="molecule type" value="Genomic_DNA"/>
</dbReference>
<dbReference type="RefSeq" id="WP_167022673.1">
    <property type="nucleotide sequence ID" value="NZ_CP050177.1"/>
</dbReference>
<keyword evidence="7" id="KW-1185">Reference proteome</keyword>
<keyword evidence="2 6" id="KW-0378">Hydrolase</keyword>
<protein>
    <submittedName>
        <fullName evidence="6">Glycoside hydrolase</fullName>
    </submittedName>
</protein>
<dbReference type="Pfam" id="PF22633">
    <property type="entry name" value="F5_F8_type_C_2"/>
    <property type="match status" value="1"/>
</dbReference>
<dbReference type="SUPFAM" id="SSF51445">
    <property type="entry name" value="(Trans)glycosidases"/>
    <property type="match status" value="1"/>
</dbReference>
<feature type="domain" description="F5/8 type C" evidence="5">
    <location>
        <begin position="39"/>
        <end position="208"/>
    </location>
</feature>
<dbReference type="GO" id="GO:0005975">
    <property type="term" value="P:carbohydrate metabolic process"/>
    <property type="evidence" value="ECO:0007669"/>
    <property type="project" value="InterPro"/>
</dbReference>
<dbReference type="Pfam" id="PF00703">
    <property type="entry name" value="Glyco_hydro_2"/>
    <property type="match status" value="1"/>
</dbReference>
<proteinExistence type="inferred from homology"/>
<evidence type="ECO:0000256" key="1">
    <source>
        <dbReference type="ARBA" id="ARBA00007401"/>
    </source>
</evidence>
<dbReference type="InterPro" id="IPR041351">
    <property type="entry name" value="Ig_GlcNase"/>
</dbReference>
<sequence length="1356" mass="147045">MSNQSPHPSRRSVVATGSTLLAGLGLGVALPGTSRAATSAAGGATAARGELAAYRPVSVSSTDYAPTPAEFVVDKLNSGGVRGTGWRAAAGDPQWISVDLQADCTVDSITLTFEGTSADPVFVPPTSGNPRTDTTGQEILSSYAVDFVVETSRDQRTWTTVQRVTSGKGGLVEIKPAKPVLARYVRLTVSKRSNANPLGLNGFEVYGTAKGHRPAATGWTDWGTHTHKAPALEVADDGTVPLESGWTLTMDDWAGGEGADLSRTAVDTSRWLPATVPGTVLATLVDQGHLPDPVAGLNNLHVPEALSRHSWWYRRGFSLPKGLRTGAGRHVWLEFDGVNHKADVWLNGKQVGGVTFPFARSAHDVTSLLVSGEQALAVKISPMPFPGSPGDKGPAGESWVDAGANMMNRNSPTYLASSGWDWMPAVRDRVSGIWNHVRLRSTGHAVIGDPRVDTKLPDLPDTSSAEVTIVVPVRNADSTDRQVTVTASFDKVKVSKSVTVAAGATADVTFAPADYSQLRLRNPKLWWPNGYGEPNLHDLTLVASVGGAESDRRTTRFGIRQFGYDFEIKLPFTGGSDAYTQSVDLGSRKAQYVRIKCLTRATSWGNSLWTLSVFDSSVPGTDLAKGKTATASSVDDPGNPASHATDGDPSTRWSSSFDDNQWIQVDLGASVSFDRVDLTWEQAYAKTYVVQVSADGETWTDAKSVDNSAVPLPFQSGDASLQTVDFTSRTGRYVRINGGARATSWGNSLWTLSVIDTAAPGTDLALHKAVTASSEDGSNKAANATDGNSGSRWSSAYEDNQWIQVDLGSSVPFNRVVVVWEAAYPKTYTIQVSDDGKTWTDITSIDNTPDPLKISVNGVRVFCRGGNWGWDELLRRMPAARMDAAVRMHRDMNFTMIRNWVGSVNREEFFASCDEHGLLVWNDFPNAWAMDPPDHDAFNTLARDTVLRYRIHPSVVVWCGANEGNPPAAIDNGMRDAVESQAPGIFYQNNSAGGIVTGGGPYGWVEHERYFSPSTYGSGSFGFHTEIGMPVVSTAESTRNMVGDEPEWPIGGAWFYHDWSTRGNQAPQNYQAAIETRLDTAHDLDDFARKAQFVNYENTRAMFEAWNANLWKDASGLMLWMSHPAWHSTVWQTYDYDFDVNGTYYGARSACEAVHVQADPQSWQVIAVNHTPEALKGATVSARYFDLSGRQLGATRKARVDVSSSTTTDAFTAAWSADQPDFHLLRLTLEDSRGRTLSENTYWRYRQAADMKALNRAKAVKVSADLGRVTKAGARRELTATVHNRGSAVAAMVRLSLLDATSGERVLPTLYSDNYVWLLPGESRRVTLSWPAEALPSGRPALRTEGCNAARAVTRA</sequence>
<dbReference type="Pfam" id="PF00754">
    <property type="entry name" value="F5_F8_type_C"/>
    <property type="match status" value="2"/>
</dbReference>
<feature type="domain" description="F5/8 type C" evidence="5">
    <location>
        <begin position="606"/>
        <end position="757"/>
    </location>
</feature>
<dbReference type="Gene3D" id="3.20.20.80">
    <property type="entry name" value="Glycosidases"/>
    <property type="match status" value="1"/>
</dbReference>
<evidence type="ECO:0000259" key="5">
    <source>
        <dbReference type="PROSITE" id="PS50022"/>
    </source>
</evidence>
<evidence type="ECO:0000256" key="3">
    <source>
        <dbReference type="ARBA" id="ARBA00023295"/>
    </source>
</evidence>
<name>A0A6G9GSJ5_9ACTN</name>
<dbReference type="InterPro" id="IPR013783">
    <property type="entry name" value="Ig-like_fold"/>
</dbReference>
<dbReference type="Gene3D" id="2.60.120.260">
    <property type="entry name" value="Galactose-binding domain-like"/>
    <property type="match status" value="4"/>
</dbReference>
<dbReference type="GO" id="GO:0004553">
    <property type="term" value="F:hydrolase activity, hydrolyzing O-glycosyl compounds"/>
    <property type="evidence" value="ECO:0007669"/>
    <property type="project" value="InterPro"/>
</dbReference>
<feature type="region of interest" description="Disordered" evidence="4">
    <location>
        <begin position="625"/>
        <end position="653"/>
    </location>
</feature>
<comment type="similarity">
    <text evidence="1">Belongs to the glycosyl hydrolase 2 family.</text>
</comment>
<dbReference type="InterPro" id="IPR036156">
    <property type="entry name" value="Beta-gal/glucu_dom_sf"/>
</dbReference>
<evidence type="ECO:0000313" key="7">
    <source>
        <dbReference type="Proteomes" id="UP000501179"/>
    </source>
</evidence>
<dbReference type="InterPro" id="IPR006311">
    <property type="entry name" value="TAT_signal"/>
</dbReference>
<dbReference type="PANTHER" id="PTHR43536:SF1">
    <property type="entry name" value="MANNOSYLGLYCOPROTEIN ENDO-BETA-MANNOSIDASE"/>
    <property type="match status" value="1"/>
</dbReference>
<dbReference type="InterPro" id="IPR008979">
    <property type="entry name" value="Galactose-bd-like_sf"/>
</dbReference>
<dbReference type="Proteomes" id="UP000501179">
    <property type="component" value="Chromosome"/>
</dbReference>
<dbReference type="PROSITE" id="PS51318">
    <property type="entry name" value="TAT"/>
    <property type="match status" value="1"/>
</dbReference>
<dbReference type="Pfam" id="PF18368">
    <property type="entry name" value="Ig_GlcNase"/>
    <property type="match status" value="1"/>
</dbReference>
<accession>A0A6G9GSJ5</accession>
<dbReference type="KEGG" id="slia:HA039_01670"/>
<evidence type="ECO:0000256" key="4">
    <source>
        <dbReference type="SAM" id="MobiDB-lite"/>
    </source>
</evidence>
<dbReference type="InterPro" id="IPR000421">
    <property type="entry name" value="FA58C"/>
</dbReference>
<keyword evidence="3" id="KW-0326">Glycosidase</keyword>
<feature type="domain" description="F5/8 type C" evidence="5">
    <location>
        <begin position="758"/>
        <end position="842"/>
    </location>
</feature>